<keyword evidence="8" id="KW-1133">Transmembrane helix</keyword>
<evidence type="ECO:0000256" key="3">
    <source>
        <dbReference type="ARBA" id="ARBA00022448"/>
    </source>
</evidence>
<proteinExistence type="inferred from homology"/>
<evidence type="ECO:0000256" key="5">
    <source>
        <dbReference type="ARBA" id="ARBA00022692"/>
    </source>
</evidence>
<accession>A0ABN7P9B0</accession>
<evidence type="ECO:0000256" key="2">
    <source>
        <dbReference type="ARBA" id="ARBA00005766"/>
    </source>
</evidence>
<keyword evidence="6" id="KW-0631">Potassium channel</keyword>
<gene>
    <name evidence="12" type="ORF">TPAB3V08_LOCUS9125</name>
</gene>
<dbReference type="Proteomes" id="UP001153148">
    <property type="component" value="Unassembled WGS sequence"/>
</dbReference>
<keyword evidence="10" id="KW-0472">Membrane</keyword>
<sequence>MILIGTLKGNGAGFTKLFERLIRGVWTPTAMEFMQPSL</sequence>
<comment type="caution">
    <text evidence="12">The sequence shown here is derived from an EMBL/GenBank/DDBJ whole genome shotgun (WGS) entry which is preliminary data.</text>
</comment>
<dbReference type="EMBL" id="CAJPIN010018960">
    <property type="protein sequence ID" value="CAG2062173.1"/>
    <property type="molecule type" value="Genomic_DNA"/>
</dbReference>
<evidence type="ECO:0000256" key="9">
    <source>
        <dbReference type="ARBA" id="ARBA00023065"/>
    </source>
</evidence>
<evidence type="ECO:0000313" key="12">
    <source>
        <dbReference type="EMBL" id="CAG2062173.1"/>
    </source>
</evidence>
<dbReference type="InterPro" id="IPR007866">
    <property type="entry name" value="TRIC_channel"/>
</dbReference>
<comment type="subcellular location">
    <subcellularLocation>
        <location evidence="1">Endomembrane system</location>
        <topology evidence="1">Multi-pass membrane protein</topology>
    </subcellularLocation>
</comment>
<evidence type="ECO:0000256" key="4">
    <source>
        <dbReference type="ARBA" id="ARBA00022538"/>
    </source>
</evidence>
<keyword evidence="3" id="KW-0813">Transport</keyword>
<keyword evidence="9" id="KW-0406">Ion transport</keyword>
<comment type="similarity">
    <text evidence="2">Belongs to the TMEM38 family.</text>
</comment>
<evidence type="ECO:0000256" key="7">
    <source>
        <dbReference type="ARBA" id="ARBA00022958"/>
    </source>
</evidence>
<keyword evidence="5" id="KW-0812">Transmembrane</keyword>
<keyword evidence="7" id="KW-0630">Potassium</keyword>
<keyword evidence="11" id="KW-0407">Ion channel</keyword>
<name>A0ABN7P9B0_TIMPD</name>
<evidence type="ECO:0000256" key="8">
    <source>
        <dbReference type="ARBA" id="ARBA00022989"/>
    </source>
</evidence>
<evidence type="ECO:0000256" key="10">
    <source>
        <dbReference type="ARBA" id="ARBA00023136"/>
    </source>
</evidence>
<evidence type="ECO:0000256" key="6">
    <source>
        <dbReference type="ARBA" id="ARBA00022826"/>
    </source>
</evidence>
<evidence type="ECO:0000256" key="1">
    <source>
        <dbReference type="ARBA" id="ARBA00004127"/>
    </source>
</evidence>
<keyword evidence="13" id="KW-1185">Reference proteome</keyword>
<reference evidence="12" key="1">
    <citation type="submission" date="2021-03" db="EMBL/GenBank/DDBJ databases">
        <authorList>
            <person name="Tran Van P."/>
        </authorList>
    </citation>
    <scope>NUCLEOTIDE SEQUENCE</scope>
</reference>
<organism evidence="12 13">
    <name type="scientific">Timema podura</name>
    <name type="common">Walking stick</name>
    <dbReference type="NCBI Taxonomy" id="61482"/>
    <lineage>
        <taxon>Eukaryota</taxon>
        <taxon>Metazoa</taxon>
        <taxon>Ecdysozoa</taxon>
        <taxon>Arthropoda</taxon>
        <taxon>Hexapoda</taxon>
        <taxon>Insecta</taxon>
        <taxon>Pterygota</taxon>
        <taxon>Neoptera</taxon>
        <taxon>Polyneoptera</taxon>
        <taxon>Phasmatodea</taxon>
        <taxon>Timematodea</taxon>
        <taxon>Timematoidea</taxon>
        <taxon>Timematidae</taxon>
        <taxon>Timema</taxon>
    </lineage>
</organism>
<evidence type="ECO:0000256" key="11">
    <source>
        <dbReference type="ARBA" id="ARBA00023303"/>
    </source>
</evidence>
<feature type="non-terminal residue" evidence="12">
    <location>
        <position position="38"/>
    </location>
</feature>
<dbReference type="Pfam" id="PF05197">
    <property type="entry name" value="TRIC"/>
    <property type="match status" value="1"/>
</dbReference>
<protein>
    <submittedName>
        <fullName evidence="12">Uncharacterized protein</fullName>
    </submittedName>
</protein>
<evidence type="ECO:0000313" key="13">
    <source>
        <dbReference type="Proteomes" id="UP001153148"/>
    </source>
</evidence>
<keyword evidence="4" id="KW-0633">Potassium transport</keyword>